<accession>A0ACB8DHL5</accession>
<dbReference type="Proteomes" id="UP000821865">
    <property type="component" value="Chromosome 11"/>
</dbReference>
<organism evidence="1 2">
    <name type="scientific">Dermacentor silvarum</name>
    <name type="common">Tick</name>
    <dbReference type="NCBI Taxonomy" id="543639"/>
    <lineage>
        <taxon>Eukaryota</taxon>
        <taxon>Metazoa</taxon>
        <taxon>Ecdysozoa</taxon>
        <taxon>Arthropoda</taxon>
        <taxon>Chelicerata</taxon>
        <taxon>Arachnida</taxon>
        <taxon>Acari</taxon>
        <taxon>Parasitiformes</taxon>
        <taxon>Ixodida</taxon>
        <taxon>Ixodoidea</taxon>
        <taxon>Ixodidae</taxon>
        <taxon>Rhipicephalinae</taxon>
        <taxon>Dermacentor</taxon>
    </lineage>
</organism>
<evidence type="ECO:0000313" key="2">
    <source>
        <dbReference type="Proteomes" id="UP000821865"/>
    </source>
</evidence>
<dbReference type="EMBL" id="CM023480">
    <property type="protein sequence ID" value="KAH7970203.1"/>
    <property type="molecule type" value="Genomic_DNA"/>
</dbReference>
<protein>
    <submittedName>
        <fullName evidence="1">Uncharacterized protein</fullName>
    </submittedName>
</protein>
<sequence length="78" mass="8542">MIRVPIKPAAIKCVRRVAEAIDGQTRSKWVKFPRTSEERAAAKEAFLRYRAIPGVTGCVDGSLIAIIAPKAEKNAAFM</sequence>
<keyword evidence="2" id="KW-1185">Reference proteome</keyword>
<proteinExistence type="predicted"/>
<evidence type="ECO:0000313" key="1">
    <source>
        <dbReference type="EMBL" id="KAH7970203.1"/>
    </source>
</evidence>
<gene>
    <name evidence="1" type="ORF">HPB49_000834</name>
</gene>
<comment type="caution">
    <text evidence="1">The sequence shown here is derived from an EMBL/GenBank/DDBJ whole genome shotgun (WGS) entry which is preliminary data.</text>
</comment>
<name>A0ACB8DHL5_DERSI</name>
<reference evidence="1" key="1">
    <citation type="submission" date="2020-05" db="EMBL/GenBank/DDBJ databases">
        <title>Large-scale comparative analyses of tick genomes elucidate their genetic diversity and vector capacities.</title>
        <authorList>
            <person name="Jia N."/>
            <person name="Wang J."/>
            <person name="Shi W."/>
            <person name="Du L."/>
            <person name="Sun Y."/>
            <person name="Zhan W."/>
            <person name="Jiang J."/>
            <person name="Wang Q."/>
            <person name="Zhang B."/>
            <person name="Ji P."/>
            <person name="Sakyi L.B."/>
            <person name="Cui X."/>
            <person name="Yuan T."/>
            <person name="Jiang B."/>
            <person name="Yang W."/>
            <person name="Lam T.T.-Y."/>
            <person name="Chang Q."/>
            <person name="Ding S."/>
            <person name="Wang X."/>
            <person name="Zhu J."/>
            <person name="Ruan X."/>
            <person name="Zhao L."/>
            <person name="Wei J."/>
            <person name="Que T."/>
            <person name="Du C."/>
            <person name="Cheng J."/>
            <person name="Dai P."/>
            <person name="Han X."/>
            <person name="Huang E."/>
            <person name="Gao Y."/>
            <person name="Liu J."/>
            <person name="Shao H."/>
            <person name="Ye R."/>
            <person name="Li L."/>
            <person name="Wei W."/>
            <person name="Wang X."/>
            <person name="Wang C."/>
            <person name="Yang T."/>
            <person name="Huo Q."/>
            <person name="Li W."/>
            <person name="Guo W."/>
            <person name="Chen H."/>
            <person name="Zhou L."/>
            <person name="Ni X."/>
            <person name="Tian J."/>
            <person name="Zhou Y."/>
            <person name="Sheng Y."/>
            <person name="Liu T."/>
            <person name="Pan Y."/>
            <person name="Xia L."/>
            <person name="Li J."/>
            <person name="Zhao F."/>
            <person name="Cao W."/>
        </authorList>
    </citation>
    <scope>NUCLEOTIDE SEQUENCE</scope>
    <source>
        <strain evidence="1">Dsil-2018</strain>
    </source>
</reference>